<comment type="caution">
    <text evidence="5">The sequence shown here is derived from an EMBL/GenBank/DDBJ whole genome shotgun (WGS) entry which is preliminary data.</text>
</comment>
<dbReference type="EMBL" id="JALAAR010000017">
    <property type="protein sequence ID" value="MEH8018889.1"/>
    <property type="molecule type" value="Genomic_DNA"/>
</dbReference>
<keyword evidence="3" id="KW-0663">Pyridoxal phosphate</keyword>
<comment type="similarity">
    <text evidence="2">Belongs to the ACC deaminase/D-cysteine desulfhydrase family.</text>
</comment>
<accession>A0ABU8CAV6</accession>
<dbReference type="PANTHER" id="PTHR43780">
    <property type="entry name" value="1-AMINOCYCLOPROPANE-1-CARBOXYLATE DEAMINASE-RELATED"/>
    <property type="match status" value="1"/>
</dbReference>
<evidence type="ECO:0000259" key="4">
    <source>
        <dbReference type="Pfam" id="PF00291"/>
    </source>
</evidence>
<sequence>MLYSSSVQFWQPQLRWQQLQYPQLSNNRVEIWLCHLDTGCNAVSGNKILKLRYPLQQALQQQKSGVFTFGGAFSNHLAAVAKACQQLGLRSTGYVRTDQLDDSNPTLNFCRRHGMILKALDRHSYRLRNDSEFIASLQAQQPQMLAIPEGGSSAAGAKGLRDVDFANTPSGPANLVCCATASGGTVAGLIASQAMPADTAILGLTVVKDSSLNQRIEQLLPAQQPLRQWQLISDYVGAGYARFDTELLAFCRQLAQQQLYVEPIYTGKALAALVHLVANNKLSPAIRRISFFHTGGLQGIHGLHYRQLITAADLALLSGSMAD</sequence>
<comment type="cofactor">
    <cofactor evidence="1">
        <name>pyridoxal 5'-phosphate</name>
        <dbReference type="ChEBI" id="CHEBI:597326"/>
    </cofactor>
</comment>
<evidence type="ECO:0000256" key="1">
    <source>
        <dbReference type="ARBA" id="ARBA00001933"/>
    </source>
</evidence>
<evidence type="ECO:0000313" key="6">
    <source>
        <dbReference type="Proteomes" id="UP001375382"/>
    </source>
</evidence>
<dbReference type="PANTHER" id="PTHR43780:SF2">
    <property type="entry name" value="1-AMINOCYCLOPROPANE-1-CARBOXYLATE DEAMINASE-RELATED"/>
    <property type="match status" value="1"/>
</dbReference>
<dbReference type="InterPro" id="IPR001926">
    <property type="entry name" value="TrpB-like_PALP"/>
</dbReference>
<keyword evidence="6" id="KW-1185">Reference proteome</keyword>
<proteinExistence type="inferred from homology"/>
<dbReference type="SUPFAM" id="SSF53686">
    <property type="entry name" value="Tryptophan synthase beta subunit-like PLP-dependent enzymes"/>
    <property type="match status" value="1"/>
</dbReference>
<dbReference type="Gene3D" id="3.40.50.1100">
    <property type="match status" value="2"/>
</dbReference>
<evidence type="ECO:0000313" key="5">
    <source>
        <dbReference type="EMBL" id="MEH8018889.1"/>
    </source>
</evidence>
<protein>
    <submittedName>
        <fullName evidence="5">Pyridoxal-phosphate dependent enzyme</fullName>
    </submittedName>
</protein>
<dbReference type="InterPro" id="IPR036052">
    <property type="entry name" value="TrpB-like_PALP_sf"/>
</dbReference>
<dbReference type="Pfam" id="PF00291">
    <property type="entry name" value="PALP"/>
    <property type="match status" value="1"/>
</dbReference>
<feature type="domain" description="Tryptophan synthase beta chain-like PALP" evidence="4">
    <location>
        <begin position="38"/>
        <end position="295"/>
    </location>
</feature>
<dbReference type="RefSeq" id="WP_335737287.1">
    <property type="nucleotide sequence ID" value="NZ_JALAAR010000017.1"/>
</dbReference>
<evidence type="ECO:0000256" key="2">
    <source>
        <dbReference type="ARBA" id="ARBA00008639"/>
    </source>
</evidence>
<gene>
    <name evidence="5" type="ORF">MN202_16720</name>
</gene>
<dbReference type="Proteomes" id="UP001375382">
    <property type="component" value="Unassembled WGS sequence"/>
</dbReference>
<name>A0ABU8CAV6_9GAMM</name>
<evidence type="ECO:0000256" key="3">
    <source>
        <dbReference type="ARBA" id="ARBA00022898"/>
    </source>
</evidence>
<organism evidence="5 6">
    <name type="scientific">Rheinheimera muenzenbergensis</name>
    <dbReference type="NCBI Taxonomy" id="1193628"/>
    <lineage>
        <taxon>Bacteria</taxon>
        <taxon>Pseudomonadati</taxon>
        <taxon>Pseudomonadota</taxon>
        <taxon>Gammaproteobacteria</taxon>
        <taxon>Chromatiales</taxon>
        <taxon>Chromatiaceae</taxon>
        <taxon>Rheinheimera</taxon>
    </lineage>
</organism>
<reference evidence="5 6" key="1">
    <citation type="journal article" date="2023" name="Ecotoxicol. Environ. Saf.">
        <title>Mercury remediation potential of mercury-resistant strain Rheinheimera metallidurans sp. nov. isolated from a municipal waste dumping site.</title>
        <authorList>
            <person name="Yadav V."/>
            <person name="Manjhi A."/>
            <person name="Vadakedath N."/>
        </authorList>
    </citation>
    <scope>NUCLEOTIDE SEQUENCE [LARGE SCALE GENOMIC DNA]</scope>
    <source>
        <strain evidence="5 6">E-49</strain>
    </source>
</reference>
<dbReference type="PIRSF" id="PIRSF006278">
    <property type="entry name" value="ACCD_DCysDesulf"/>
    <property type="match status" value="1"/>
</dbReference>
<dbReference type="InterPro" id="IPR027278">
    <property type="entry name" value="ACCD_DCysDesulf"/>
</dbReference>